<dbReference type="InterPro" id="IPR016123">
    <property type="entry name" value="Mog1/PsbP_a/b/a-sand"/>
</dbReference>
<dbReference type="AlphaFoldDB" id="U4LU01"/>
<dbReference type="eggNOG" id="KOG3329">
    <property type="taxonomic scope" value="Eukaryota"/>
</dbReference>
<evidence type="ECO:0000256" key="2">
    <source>
        <dbReference type="ARBA" id="ARBA00022448"/>
    </source>
</evidence>
<keyword evidence="2" id="KW-0813">Transport</keyword>
<dbReference type="PANTHER" id="PTHR15837:SF0">
    <property type="entry name" value="RAN GUANINE NUCLEOTIDE RELEASE FACTOR"/>
    <property type="match status" value="1"/>
</dbReference>
<dbReference type="EMBL" id="HF936042">
    <property type="protein sequence ID" value="CCX33260.1"/>
    <property type="molecule type" value="Genomic_DNA"/>
</dbReference>
<keyword evidence="3" id="KW-0653">Protein transport</keyword>
<comment type="similarity">
    <text evidence="1">Belongs to the MOG1 family.</text>
</comment>
<dbReference type="GO" id="GO:0006606">
    <property type="term" value="P:protein import into nucleus"/>
    <property type="evidence" value="ECO:0007669"/>
    <property type="project" value="TreeGrafter"/>
</dbReference>
<keyword evidence="5" id="KW-1185">Reference proteome</keyword>
<evidence type="ECO:0000313" key="4">
    <source>
        <dbReference type="EMBL" id="CCX33260.1"/>
    </source>
</evidence>
<proteinExistence type="inferred from homology"/>
<evidence type="ECO:0000313" key="5">
    <source>
        <dbReference type="Proteomes" id="UP000018144"/>
    </source>
</evidence>
<dbReference type="GO" id="GO:0005085">
    <property type="term" value="F:guanyl-nucleotide exchange factor activity"/>
    <property type="evidence" value="ECO:0007669"/>
    <property type="project" value="TreeGrafter"/>
</dbReference>
<evidence type="ECO:0000256" key="3">
    <source>
        <dbReference type="ARBA" id="ARBA00022927"/>
    </source>
</evidence>
<dbReference type="Gene3D" id="3.40.1000.10">
    <property type="entry name" value="Mog1/PsbP, alpha/beta/alpha sandwich"/>
    <property type="match status" value="1"/>
</dbReference>
<dbReference type="InterPro" id="IPR007681">
    <property type="entry name" value="Mog1"/>
</dbReference>
<dbReference type="Proteomes" id="UP000018144">
    <property type="component" value="Unassembled WGS sequence"/>
</dbReference>
<evidence type="ECO:0000256" key="1">
    <source>
        <dbReference type="ARBA" id="ARBA00010307"/>
    </source>
</evidence>
<accession>U4LU01</accession>
<sequence>MPAAIPQIPTQTADLFGGNITAQIPQNFVDASRHRPVPDTQEVFVSGTYDTDISIVFDILCRVEGSDEEALAVHWEDVAVEEGRGQRLFNQEGVQVPGLPNVKAFQLTGTINKPSETTFTALLMTVIRLEAQDTDFVVTVNVPFLTPEQVAAEGMLAAPQFQGELSGVPGELLQAGLAIRDKILDTLRVVNWGLFVAGEEEEEEEEE</sequence>
<gene>
    <name evidence="4" type="ORF">PCON_14300</name>
</gene>
<protein>
    <submittedName>
        <fullName evidence="4">Similar to Nuclear import protein MOG1 acc. no. P47123</fullName>
    </submittedName>
</protein>
<dbReference type="OMA" id="ECSSAWM"/>
<dbReference type="SUPFAM" id="SSF55724">
    <property type="entry name" value="Mog1p/PsbP-like"/>
    <property type="match status" value="1"/>
</dbReference>
<dbReference type="GO" id="GO:0031267">
    <property type="term" value="F:small GTPase binding"/>
    <property type="evidence" value="ECO:0007669"/>
    <property type="project" value="TreeGrafter"/>
</dbReference>
<name>U4LU01_PYROM</name>
<reference evidence="4 5" key="1">
    <citation type="journal article" date="2013" name="PLoS Genet.">
        <title>The genome and development-dependent transcriptomes of Pyronema confluens: a window into fungal evolution.</title>
        <authorList>
            <person name="Traeger S."/>
            <person name="Altegoer F."/>
            <person name="Freitag M."/>
            <person name="Gabaldon T."/>
            <person name="Kempken F."/>
            <person name="Kumar A."/>
            <person name="Marcet-Houben M."/>
            <person name="Poggeler S."/>
            <person name="Stajich J.E."/>
            <person name="Nowrousian M."/>
        </authorList>
    </citation>
    <scope>NUCLEOTIDE SEQUENCE [LARGE SCALE GENOMIC DNA]</scope>
    <source>
        <strain evidence="5">CBS 100304</strain>
        <tissue evidence="4">Vegetative mycelium</tissue>
    </source>
</reference>
<dbReference type="PANTHER" id="PTHR15837">
    <property type="entry name" value="RAN GUANINE NUCLEOTIDE RELEASE FACTOR"/>
    <property type="match status" value="1"/>
</dbReference>
<dbReference type="GO" id="GO:0005634">
    <property type="term" value="C:nucleus"/>
    <property type="evidence" value="ECO:0007669"/>
    <property type="project" value="TreeGrafter"/>
</dbReference>
<dbReference type="OrthoDB" id="10255285at2759"/>
<dbReference type="Pfam" id="PF04603">
    <property type="entry name" value="Mog1"/>
    <property type="match status" value="1"/>
</dbReference>
<organism evidence="4 5">
    <name type="scientific">Pyronema omphalodes (strain CBS 100304)</name>
    <name type="common">Pyronema confluens</name>
    <dbReference type="NCBI Taxonomy" id="1076935"/>
    <lineage>
        <taxon>Eukaryota</taxon>
        <taxon>Fungi</taxon>
        <taxon>Dikarya</taxon>
        <taxon>Ascomycota</taxon>
        <taxon>Pezizomycotina</taxon>
        <taxon>Pezizomycetes</taxon>
        <taxon>Pezizales</taxon>
        <taxon>Pyronemataceae</taxon>
        <taxon>Pyronema</taxon>
    </lineage>
</organism>
<dbReference type="STRING" id="1076935.U4LU01"/>